<dbReference type="CDD" id="cd01017">
    <property type="entry name" value="AdcA"/>
    <property type="match status" value="1"/>
</dbReference>
<dbReference type="EMBL" id="JABFIF010000012">
    <property type="protein sequence ID" value="NOH16189.1"/>
    <property type="molecule type" value="Genomic_DNA"/>
</dbReference>
<dbReference type="RefSeq" id="WP_089863567.1">
    <property type="nucleotide sequence ID" value="NZ_CP173238.1"/>
</dbReference>
<feature type="coiled-coil region" evidence="5">
    <location>
        <begin position="163"/>
        <end position="201"/>
    </location>
</feature>
<evidence type="ECO:0000256" key="5">
    <source>
        <dbReference type="SAM" id="Coils"/>
    </source>
</evidence>
<dbReference type="Gene3D" id="3.40.50.1980">
    <property type="entry name" value="Nitrogenase molybdenum iron protein domain"/>
    <property type="match status" value="2"/>
</dbReference>
<dbReference type="STRING" id="1494.SAMN05216497_102162"/>
<evidence type="ECO:0000313" key="8">
    <source>
        <dbReference type="EMBL" id="SQB37226.1"/>
    </source>
</evidence>
<evidence type="ECO:0000256" key="2">
    <source>
        <dbReference type="ARBA" id="ARBA00022448"/>
    </source>
</evidence>
<evidence type="ECO:0000313" key="6">
    <source>
        <dbReference type="EMBL" id="NOH16189.1"/>
    </source>
</evidence>
<dbReference type="PRINTS" id="PR00690">
    <property type="entry name" value="ADHESNFAMILY"/>
</dbReference>
<dbReference type="OrthoDB" id="9810636at2"/>
<organism evidence="6 11">
    <name type="scientific">Clostridium cochlearium</name>
    <dbReference type="NCBI Taxonomy" id="1494"/>
    <lineage>
        <taxon>Bacteria</taxon>
        <taxon>Bacillati</taxon>
        <taxon>Bacillota</taxon>
        <taxon>Clostridia</taxon>
        <taxon>Eubacteriales</taxon>
        <taxon>Clostridiaceae</taxon>
        <taxon>Clostridium</taxon>
    </lineage>
</organism>
<keyword evidence="3" id="KW-0732">Signal</keyword>
<dbReference type="Pfam" id="PF01297">
    <property type="entry name" value="ZnuA"/>
    <property type="match status" value="1"/>
</dbReference>
<reference evidence="7 9" key="1">
    <citation type="submission" date="2016-10" db="EMBL/GenBank/DDBJ databases">
        <authorList>
            <person name="Varghese N."/>
            <person name="Submissions S."/>
        </authorList>
    </citation>
    <scope>NUCLEOTIDE SEQUENCE [LARGE SCALE GENOMIC DNA]</scope>
    <source>
        <strain evidence="7 9">NLAE-zl-C224</strain>
    </source>
</reference>
<accession>A0A1G9FS32</accession>
<evidence type="ECO:0000313" key="7">
    <source>
        <dbReference type="EMBL" id="SDK91209.1"/>
    </source>
</evidence>
<dbReference type="InterPro" id="IPR006129">
    <property type="entry name" value="AdhesinB"/>
</dbReference>
<evidence type="ECO:0000256" key="4">
    <source>
        <dbReference type="RuleBase" id="RU003512"/>
    </source>
</evidence>
<dbReference type="SUPFAM" id="SSF53807">
    <property type="entry name" value="Helical backbone' metal receptor"/>
    <property type="match status" value="1"/>
</dbReference>
<reference evidence="6 11" key="3">
    <citation type="submission" date="2020-05" db="EMBL/GenBank/DDBJ databases">
        <title>Draft genome sequence of Clostridium cochlearium strain AGROS13 isolated from a sheep dairy farm in New Zealand.</title>
        <authorList>
            <person name="Gupta T.B."/>
            <person name="Jauregui R."/>
            <person name="Risson A.N."/>
            <person name="Brightwell G."/>
            <person name="Maclean P."/>
        </authorList>
    </citation>
    <scope>NUCLEOTIDE SEQUENCE [LARGE SCALE GENOMIC DNA]</scope>
    <source>
        <strain evidence="6 11">AGROS13</strain>
    </source>
</reference>
<dbReference type="PANTHER" id="PTHR42953:SF3">
    <property type="entry name" value="HIGH-AFFINITY ZINC UPTAKE SYSTEM PROTEIN ZNUA"/>
    <property type="match status" value="1"/>
</dbReference>
<dbReference type="InterPro" id="IPR006127">
    <property type="entry name" value="ZnuA-like"/>
</dbReference>
<evidence type="ECO:0000313" key="11">
    <source>
        <dbReference type="Proteomes" id="UP000528432"/>
    </source>
</evidence>
<keyword evidence="9" id="KW-1185">Reference proteome</keyword>
<dbReference type="GO" id="GO:0030001">
    <property type="term" value="P:metal ion transport"/>
    <property type="evidence" value="ECO:0007669"/>
    <property type="project" value="InterPro"/>
</dbReference>
<keyword evidence="2 4" id="KW-0813">Transport</keyword>
<evidence type="ECO:0000313" key="9">
    <source>
        <dbReference type="Proteomes" id="UP000198811"/>
    </source>
</evidence>
<dbReference type="Proteomes" id="UP000250223">
    <property type="component" value="Unassembled WGS sequence"/>
</dbReference>
<gene>
    <name evidence="8" type="primary">znuA</name>
    <name evidence="6" type="ORF">HMJ28_07295</name>
    <name evidence="8" type="ORF">NCTC13028_02660</name>
    <name evidence="7" type="ORF">SAMN05216497_102162</name>
</gene>
<dbReference type="GO" id="GO:0046872">
    <property type="term" value="F:metal ion binding"/>
    <property type="evidence" value="ECO:0007669"/>
    <property type="project" value="InterPro"/>
</dbReference>
<dbReference type="PRINTS" id="PR00691">
    <property type="entry name" value="ADHESINB"/>
</dbReference>
<comment type="similarity">
    <text evidence="1 4">Belongs to the bacterial solute-binding protein 9 family.</text>
</comment>
<evidence type="ECO:0000256" key="3">
    <source>
        <dbReference type="ARBA" id="ARBA00022729"/>
    </source>
</evidence>
<evidence type="ECO:0000313" key="10">
    <source>
        <dbReference type="Proteomes" id="UP000250223"/>
    </source>
</evidence>
<dbReference type="InterPro" id="IPR050492">
    <property type="entry name" value="Bact_metal-bind_prot9"/>
</dbReference>
<dbReference type="Proteomes" id="UP000198811">
    <property type="component" value="Unassembled WGS sequence"/>
</dbReference>
<dbReference type="PANTHER" id="PTHR42953">
    <property type="entry name" value="HIGH-AFFINITY ZINC UPTAKE SYSTEM PROTEIN ZNUA-RELATED"/>
    <property type="match status" value="1"/>
</dbReference>
<dbReference type="AlphaFoldDB" id="A0A1G9FS32"/>
<reference evidence="8 10" key="2">
    <citation type="submission" date="2018-06" db="EMBL/GenBank/DDBJ databases">
        <authorList>
            <consortium name="Pathogen Informatics"/>
            <person name="Doyle S."/>
        </authorList>
    </citation>
    <scope>NUCLEOTIDE SEQUENCE [LARGE SCALE GENOMIC DNA]</scope>
    <source>
        <strain evidence="8 10">NCTC13028</strain>
    </source>
</reference>
<dbReference type="InterPro" id="IPR006128">
    <property type="entry name" value="Lipoprotein_PsaA-like"/>
</dbReference>
<sequence>MKKFLKLFLIISLSIIIISGCGKKDEVGISNNKDKIKVVVTFNPLREFVDYIGKDKVDVNVIIPEGTEPHDFEPKAKDIMKLNEGDLFIYNGFGMEGWVDKTLKSIENNKMLIVDSSKGCEPINIEEDNHDHGNSHGNSNDPHIWLGLTTAKRQAFNIKEALIKLDESNKEFYEENYKEFEKEIDNLLNSYKNKFEQLDNKSFVTGHSAFSYFCRDFGLEQRSVEGVFAEGEPSSKKLKELVDYCKSKNIKTIFLEENVSPKVSETLAKEVGAEVKVIDTIEYKKEDKKYLEIMKENIDKVYNSLK</sequence>
<dbReference type="GO" id="GO:0007155">
    <property type="term" value="P:cell adhesion"/>
    <property type="evidence" value="ECO:0007669"/>
    <property type="project" value="InterPro"/>
</dbReference>
<proteinExistence type="inferred from homology"/>
<evidence type="ECO:0000256" key="1">
    <source>
        <dbReference type="ARBA" id="ARBA00011028"/>
    </source>
</evidence>
<dbReference type="Proteomes" id="UP000528432">
    <property type="component" value="Unassembled WGS sequence"/>
</dbReference>
<dbReference type="EMBL" id="UAWC01000028">
    <property type="protein sequence ID" value="SQB37226.1"/>
    <property type="molecule type" value="Genomic_DNA"/>
</dbReference>
<dbReference type="EMBL" id="FNGL01000002">
    <property type="protein sequence ID" value="SDK91209.1"/>
    <property type="molecule type" value="Genomic_DNA"/>
</dbReference>
<dbReference type="PROSITE" id="PS51257">
    <property type="entry name" value="PROKAR_LIPOPROTEIN"/>
    <property type="match status" value="1"/>
</dbReference>
<name>A0A1G9FS32_CLOCO</name>
<keyword evidence="5" id="KW-0175">Coiled coil</keyword>
<protein>
    <submittedName>
        <fullName evidence="8">High-affinity Zinc uptake system protein znuA</fullName>
    </submittedName>
    <submittedName>
        <fullName evidence="6">Zinc ABC transporter substrate-binding protein</fullName>
    </submittedName>
    <submittedName>
        <fullName evidence="7">Zinc transport system substrate-binding protein</fullName>
    </submittedName>
</protein>